<dbReference type="GO" id="GO:0005216">
    <property type="term" value="F:monoatomic ion channel activity"/>
    <property type="evidence" value="ECO:0007669"/>
    <property type="project" value="InterPro"/>
</dbReference>
<dbReference type="GO" id="GO:0016020">
    <property type="term" value="C:membrane"/>
    <property type="evidence" value="ECO:0007669"/>
    <property type="project" value="UniProtKB-SubCell"/>
</dbReference>
<dbReference type="InterPro" id="IPR005821">
    <property type="entry name" value="Ion_trans_dom"/>
</dbReference>
<keyword evidence="10" id="KW-1185">Reference proteome</keyword>
<dbReference type="InterPro" id="IPR011992">
    <property type="entry name" value="EF-hand-dom_pair"/>
</dbReference>
<evidence type="ECO:0000256" key="2">
    <source>
        <dbReference type="ARBA" id="ARBA00022692"/>
    </source>
</evidence>
<feature type="compositionally biased region" description="Low complexity" evidence="6">
    <location>
        <begin position="16"/>
        <end position="31"/>
    </location>
</feature>
<feature type="transmembrane region" description="Helical" evidence="7">
    <location>
        <begin position="975"/>
        <end position="1001"/>
    </location>
</feature>
<evidence type="ECO:0000256" key="7">
    <source>
        <dbReference type="SAM" id="Phobius"/>
    </source>
</evidence>
<dbReference type="PANTHER" id="PTHR34730">
    <property type="entry name" value="UNNAMED PRODUCT"/>
    <property type="match status" value="1"/>
</dbReference>
<comment type="caution">
    <text evidence="9">The sequence shown here is derived from an EMBL/GenBank/DDBJ whole genome shotgun (WGS) entry which is preliminary data.</text>
</comment>
<dbReference type="PROSITE" id="PS50222">
    <property type="entry name" value="EF_HAND_2"/>
    <property type="match status" value="2"/>
</dbReference>
<dbReference type="GO" id="GO:0005509">
    <property type="term" value="F:calcium ion binding"/>
    <property type="evidence" value="ECO:0007669"/>
    <property type="project" value="InterPro"/>
</dbReference>
<dbReference type="Proteomes" id="UP000604046">
    <property type="component" value="Unassembled WGS sequence"/>
</dbReference>
<proteinExistence type="predicted"/>
<feature type="transmembrane region" description="Helical" evidence="7">
    <location>
        <begin position="127"/>
        <end position="149"/>
    </location>
</feature>
<feature type="compositionally biased region" description="Low complexity" evidence="6">
    <location>
        <begin position="38"/>
        <end position="49"/>
    </location>
</feature>
<dbReference type="OrthoDB" id="445675at2759"/>
<feature type="transmembrane region" description="Helical" evidence="7">
    <location>
        <begin position="1247"/>
        <end position="1275"/>
    </location>
</feature>
<evidence type="ECO:0000256" key="4">
    <source>
        <dbReference type="ARBA" id="ARBA00022989"/>
    </source>
</evidence>
<feature type="transmembrane region" description="Helical" evidence="7">
    <location>
        <begin position="316"/>
        <end position="339"/>
    </location>
</feature>
<protein>
    <submittedName>
        <fullName evidence="9">Scn11a protein</fullName>
    </submittedName>
</protein>
<reference evidence="9" key="1">
    <citation type="submission" date="2021-02" db="EMBL/GenBank/DDBJ databases">
        <authorList>
            <person name="Dougan E. K."/>
            <person name="Rhodes N."/>
            <person name="Thang M."/>
            <person name="Chan C."/>
        </authorList>
    </citation>
    <scope>NUCLEOTIDE SEQUENCE</scope>
</reference>
<keyword evidence="2 7" id="KW-0812">Transmembrane</keyword>
<dbReference type="PROSITE" id="PS00018">
    <property type="entry name" value="EF_HAND_1"/>
    <property type="match status" value="1"/>
</dbReference>
<dbReference type="InterPro" id="IPR002048">
    <property type="entry name" value="EF_hand_dom"/>
</dbReference>
<dbReference type="PANTHER" id="PTHR34730:SF1">
    <property type="entry name" value="PARAQUAT-INDUCIBLE PROTEIN A"/>
    <property type="match status" value="1"/>
</dbReference>
<keyword evidence="5 7" id="KW-0472">Membrane</keyword>
<dbReference type="Pfam" id="PF13499">
    <property type="entry name" value="EF-hand_7"/>
    <property type="match status" value="1"/>
</dbReference>
<feature type="transmembrane region" description="Helical" evidence="7">
    <location>
        <begin position="1359"/>
        <end position="1377"/>
    </location>
</feature>
<sequence length="1397" mass="152004">MERNSPAEKAGGFAMTTGSTESTGSRSFTTFAAGPTGSGSPKSVGASSSLDSPKRNLTVSSNFIKSVEGAEEVEHHGATCAETWKVANRLLNSSFVANLMTLVILVDAFCTIVDIDARASGTQTPQVYPLLSNVCLAMYTLEVITLCIVKGTRKACGHWMVRLDVFIVLSGLTELLLQNFAAEIMFNLGFVPVLRMVRVLRLARLLKRLRAFRELQKLVRMMATCLKALFWSFVFCFMIMTVWAMLIVEFVHPIMLEKMDDMEASDIPNIAQECPQCVTSTSAVMEANLLLFKTVIAGDSWGTIAVPVIREYPATAIIFCGSLLTLVFGVLNLIVAVVVDTFAEARQRDVLNLAEELEFNLANDVKSLEAIFQRIDTDGSGEVTFEELLEGARRDPQFQSRLRVMDIDEADLQQLFEMIDTTGEGQIHLSEFVAPLSRWVHDSKTATRFIKYNVLRALHQQEELYAVTIDNHEALAERMSEMQSMINTLFTLQCSRQKKDSHNSSSELSVSETESTRVAVEHKVARDLLRASSYFDCDDEPVVQPPASKSPVALIAEAPTKTEEMPKVRMEKLDELIMATTEIALQKCMALVESALQESVQRHPTVRPEYANNLLVQEAFEQKACNSSSDALELMHHIVTKVLGNPHSPHSVNNLLTKALGADGNLSVESLVKLPISKVLRIDKLAQLNITLQNASLSHLNSWAAMDVYSPKPQELSLGLDLAKLELNAQLTLGIRPGSGPVAGSELQEQFEVSLKMSDLSLAGKAFLALNTTSLHALTADQLGAPGCLASGIDAAAALQAALGVTSLGTALTPRAGSGDLEDDVDHMLNSVAAFLLGAYKDAIHQVGHAMLTARGLQMVNEHINSFLSAPPPCPPPQDDFSNAMLSNSALAGFVVCMLASMCTCLCLSMTTKEKDARTCQVQDVSCVTTSTDTGPTPTSMVAEIGGRAGALSAIAPPHALAFHPRTRPCMRWGLPLLMIGTMLMFLSSNSGIGAGVMVSVTANGRPVVDLPPTFSFSLIGSIKDMWQGKVYGLAFLILCFSGLWPYIKPILMLVCWFTPPSHLSVSKRQGLLNFLDAFGKWSLVDTFFMVLCMVAFRFNLRAADGSGLLQDIFREAGDDANFNVYVQPDLGFYTFLAATFCSLIAGHLTTACHRYAHKLGEFGVDEDNDKRRLCYVLCSNGTDVHGPTVAISVSLLLVLCGTFLETFNFNFLGLAGYALGEERHRPFSVFSLGAMMQSSTLEPGSAGILILQGVYFLFTILVVVAYHVILLVLWTAPMTRRMQKQWFLTAQVFNAWSGLDVFCVTILAGILELREFAKFIVGDKCDAINQAIAKTALADKLPGGVTCFDVDSTLRPGFLVLAIAVIISTITGQIMLSKCSNALCAPPADADVREEA</sequence>
<name>A0A812RQH1_9DINO</name>
<feature type="transmembrane region" description="Helical" evidence="7">
    <location>
        <begin position="95"/>
        <end position="115"/>
    </location>
</feature>
<feature type="transmembrane region" description="Helical" evidence="7">
    <location>
        <begin position="224"/>
        <end position="248"/>
    </location>
</feature>
<evidence type="ECO:0000313" key="9">
    <source>
        <dbReference type="EMBL" id="CAE7449774.1"/>
    </source>
</evidence>
<dbReference type="Gene3D" id="1.10.287.70">
    <property type="match status" value="1"/>
</dbReference>
<accession>A0A812RQH1</accession>
<feature type="transmembrane region" description="Helical" evidence="7">
    <location>
        <begin position="1079"/>
        <end position="1099"/>
    </location>
</feature>
<feature type="domain" description="EF-hand" evidence="8">
    <location>
        <begin position="363"/>
        <end position="398"/>
    </location>
</feature>
<dbReference type="Pfam" id="PF04403">
    <property type="entry name" value="PqiA"/>
    <property type="match status" value="1"/>
</dbReference>
<dbReference type="Pfam" id="PF00520">
    <property type="entry name" value="Ion_trans"/>
    <property type="match status" value="1"/>
</dbReference>
<feature type="region of interest" description="Disordered" evidence="6">
    <location>
        <begin position="1"/>
        <end position="53"/>
    </location>
</feature>
<evidence type="ECO:0000259" key="8">
    <source>
        <dbReference type="PROSITE" id="PS50222"/>
    </source>
</evidence>
<dbReference type="EMBL" id="CAJNDS010002362">
    <property type="protein sequence ID" value="CAE7449774.1"/>
    <property type="molecule type" value="Genomic_DNA"/>
</dbReference>
<keyword evidence="3" id="KW-0106">Calcium</keyword>
<feature type="transmembrane region" description="Helical" evidence="7">
    <location>
        <begin position="890"/>
        <end position="908"/>
    </location>
</feature>
<dbReference type="Gene3D" id="1.10.238.10">
    <property type="entry name" value="EF-hand"/>
    <property type="match status" value="1"/>
</dbReference>
<organism evidence="9 10">
    <name type="scientific">Symbiodinium natans</name>
    <dbReference type="NCBI Taxonomy" id="878477"/>
    <lineage>
        <taxon>Eukaryota</taxon>
        <taxon>Sar</taxon>
        <taxon>Alveolata</taxon>
        <taxon>Dinophyceae</taxon>
        <taxon>Suessiales</taxon>
        <taxon>Symbiodiniaceae</taxon>
        <taxon>Symbiodinium</taxon>
    </lineage>
</organism>
<dbReference type="SMART" id="SM00054">
    <property type="entry name" value="EFh"/>
    <property type="match status" value="2"/>
</dbReference>
<feature type="transmembrane region" description="Helical" evidence="7">
    <location>
        <begin position="290"/>
        <end position="309"/>
    </location>
</feature>
<comment type="subcellular location">
    <subcellularLocation>
        <location evidence="1">Membrane</location>
        <topology evidence="1">Multi-pass membrane protein</topology>
    </subcellularLocation>
</comment>
<evidence type="ECO:0000256" key="3">
    <source>
        <dbReference type="ARBA" id="ARBA00022837"/>
    </source>
</evidence>
<dbReference type="SUPFAM" id="SSF47473">
    <property type="entry name" value="EF-hand"/>
    <property type="match status" value="1"/>
</dbReference>
<feature type="transmembrane region" description="Helical" evidence="7">
    <location>
        <begin position="1031"/>
        <end position="1058"/>
    </location>
</feature>
<keyword evidence="4 7" id="KW-1133">Transmembrane helix</keyword>
<feature type="transmembrane region" description="Helical" evidence="7">
    <location>
        <begin position="1131"/>
        <end position="1150"/>
    </location>
</feature>
<evidence type="ECO:0000256" key="1">
    <source>
        <dbReference type="ARBA" id="ARBA00004141"/>
    </source>
</evidence>
<gene>
    <name evidence="9" type="primary">Scn11a</name>
    <name evidence="9" type="ORF">SNAT2548_LOCUS24584</name>
</gene>
<dbReference type="CDD" id="cd00051">
    <property type="entry name" value="EFh"/>
    <property type="match status" value="1"/>
</dbReference>
<evidence type="ECO:0000313" key="10">
    <source>
        <dbReference type="Proteomes" id="UP000604046"/>
    </source>
</evidence>
<feature type="domain" description="EF-hand" evidence="8">
    <location>
        <begin position="407"/>
        <end position="442"/>
    </location>
</feature>
<evidence type="ECO:0000256" key="5">
    <source>
        <dbReference type="ARBA" id="ARBA00023136"/>
    </source>
</evidence>
<dbReference type="Gene3D" id="1.20.120.350">
    <property type="entry name" value="Voltage-gated potassium channels. Chain C"/>
    <property type="match status" value="1"/>
</dbReference>
<dbReference type="InterPro" id="IPR007498">
    <property type="entry name" value="PqiA-like"/>
</dbReference>
<dbReference type="InterPro" id="IPR027359">
    <property type="entry name" value="Volt_channel_dom_sf"/>
</dbReference>
<evidence type="ECO:0000256" key="6">
    <source>
        <dbReference type="SAM" id="MobiDB-lite"/>
    </source>
</evidence>
<feature type="transmembrane region" description="Helical" evidence="7">
    <location>
        <begin position="1196"/>
        <end position="1220"/>
    </location>
</feature>
<feature type="transmembrane region" description="Helical" evidence="7">
    <location>
        <begin position="1287"/>
        <end position="1312"/>
    </location>
</feature>
<dbReference type="InterPro" id="IPR018247">
    <property type="entry name" value="EF_Hand_1_Ca_BS"/>
</dbReference>
<dbReference type="SUPFAM" id="SSF81324">
    <property type="entry name" value="Voltage-gated potassium channels"/>
    <property type="match status" value="1"/>
</dbReference>